<evidence type="ECO:0000256" key="2">
    <source>
        <dbReference type="ARBA" id="ARBA00022801"/>
    </source>
</evidence>
<dbReference type="EMBL" id="JAAQPH010000003">
    <property type="protein sequence ID" value="NIA68078.1"/>
    <property type="molecule type" value="Genomic_DNA"/>
</dbReference>
<dbReference type="GO" id="GO:0009313">
    <property type="term" value="P:oligosaccharide catabolic process"/>
    <property type="evidence" value="ECO:0007669"/>
    <property type="project" value="TreeGrafter"/>
</dbReference>
<dbReference type="Proteomes" id="UP000761264">
    <property type="component" value="Unassembled WGS sequence"/>
</dbReference>
<dbReference type="InterPro" id="IPR013780">
    <property type="entry name" value="Glyco_hydro_b"/>
</dbReference>
<reference evidence="5" key="1">
    <citation type="submission" date="2020-03" db="EMBL/GenBank/DDBJ databases">
        <title>Genome of Pelagibius litoralis DSM 21314T.</title>
        <authorList>
            <person name="Wang G."/>
        </authorList>
    </citation>
    <scope>NUCLEOTIDE SEQUENCE</scope>
    <source>
        <strain evidence="5">DSM 21314</strain>
    </source>
</reference>
<dbReference type="InterPro" id="IPR006047">
    <property type="entry name" value="GH13_cat_dom"/>
</dbReference>
<dbReference type="RefSeq" id="WP_167222265.1">
    <property type="nucleotide sequence ID" value="NZ_JAAQPH010000003.1"/>
</dbReference>
<dbReference type="PANTHER" id="PTHR10357">
    <property type="entry name" value="ALPHA-AMYLASE FAMILY MEMBER"/>
    <property type="match status" value="1"/>
</dbReference>
<dbReference type="Gene3D" id="3.90.400.10">
    <property type="entry name" value="Oligo-1,6-glucosidase, Domain 2"/>
    <property type="match status" value="1"/>
</dbReference>
<dbReference type="FunFam" id="3.90.400.10:FF:000002">
    <property type="entry name" value="Sucrose isomerase"/>
    <property type="match status" value="1"/>
</dbReference>
<dbReference type="InterPro" id="IPR017853">
    <property type="entry name" value="GH"/>
</dbReference>
<evidence type="ECO:0000256" key="1">
    <source>
        <dbReference type="ARBA" id="ARBA00008061"/>
    </source>
</evidence>
<dbReference type="PANTHER" id="PTHR10357:SF179">
    <property type="entry name" value="NEUTRAL AND BASIC AMINO ACID TRANSPORT PROTEIN RBAT"/>
    <property type="match status" value="1"/>
</dbReference>
<proteinExistence type="inferred from homology"/>
<dbReference type="Pfam" id="PF00128">
    <property type="entry name" value="Alpha-amylase"/>
    <property type="match status" value="1"/>
</dbReference>
<feature type="domain" description="Glycosyl hydrolase family 13 catalytic" evidence="4">
    <location>
        <begin position="19"/>
        <end position="410"/>
    </location>
</feature>
<keyword evidence="2" id="KW-0378">Hydrolase</keyword>
<dbReference type="GO" id="GO:0004556">
    <property type="term" value="F:alpha-amylase activity"/>
    <property type="evidence" value="ECO:0007669"/>
    <property type="project" value="TreeGrafter"/>
</dbReference>
<dbReference type="SUPFAM" id="SSF51011">
    <property type="entry name" value="Glycosyl hydrolase domain"/>
    <property type="match status" value="1"/>
</dbReference>
<protein>
    <submittedName>
        <fullName evidence="5">Alpha-glucosidase</fullName>
    </submittedName>
</protein>
<evidence type="ECO:0000256" key="3">
    <source>
        <dbReference type="ARBA" id="ARBA00023295"/>
    </source>
</evidence>
<comment type="caution">
    <text evidence="5">The sequence shown here is derived from an EMBL/GenBank/DDBJ whole genome shotgun (WGS) entry which is preliminary data.</text>
</comment>
<accession>A0A967C286</accession>
<dbReference type="CDD" id="cd11330">
    <property type="entry name" value="AmyAc_OligoGlu"/>
    <property type="match status" value="1"/>
</dbReference>
<evidence type="ECO:0000259" key="4">
    <source>
        <dbReference type="SMART" id="SM00642"/>
    </source>
</evidence>
<sequence length="557" mass="62757">MTTAAQATPDWWRGAVVYQIYPRSFYDASGDGLGDLAGITEKLDYVAGLGVDAVWISPFYKSPMRDFGYDVADYRTVDPIFGTLDDFQHLLQRAHDLNLKVLIDLVLSHTSDEHPWFVESRQDRDNPKADWYVWADPKADGTPPNNWLSIFGGVAWAWEPRRRQYYLHNFLTCQPDLNLHNEEVQDQMLSEAAFWLDMGVDGFRLDAVNFCSHDQQLRDNPPLKPGERPTDGVPLDNPYAYQRHLYDKTQPETLVFLKRLRALTDRYGERATMGEVSGDDSLTIAADYTRGGNRLNMAYTFNLLTPEFSADHLRRVVEEMEAVVGDGWPCWAFSNHDVIRAVSRWGAGADGADDEFARLLMALLLSLRGTACIYQGEELGLPEAEVPFERLQDPYGKTFWPEFKGRDGCRTPMPWQGAAGHAGFSSAEPWLPVDAGHLERAVDHQDHMPGSLLNAYRGFLQWRRQQPALRNGALHFIETQGPLLAFERRGPEQSLLAVFNCGAEAQSLKLDDHHGLAPLDGHGFTATLENGRLRLPRFGVFFGALDEPQQKTSGIGN</sequence>
<dbReference type="SUPFAM" id="SSF51445">
    <property type="entry name" value="(Trans)glycosidases"/>
    <property type="match status" value="1"/>
</dbReference>
<keyword evidence="3" id="KW-0326">Glycosidase</keyword>
<dbReference type="AlphaFoldDB" id="A0A967C286"/>
<dbReference type="Gene3D" id="3.20.20.80">
    <property type="entry name" value="Glycosidases"/>
    <property type="match status" value="2"/>
</dbReference>
<gene>
    <name evidence="5" type="ORF">HBA54_05690</name>
</gene>
<keyword evidence="6" id="KW-1185">Reference proteome</keyword>
<dbReference type="InterPro" id="IPR045857">
    <property type="entry name" value="O16G_dom_2"/>
</dbReference>
<evidence type="ECO:0000313" key="5">
    <source>
        <dbReference type="EMBL" id="NIA68078.1"/>
    </source>
</evidence>
<name>A0A967C286_9PROT</name>
<dbReference type="Gene3D" id="2.60.40.1180">
    <property type="entry name" value="Golgi alpha-mannosidase II"/>
    <property type="match status" value="1"/>
</dbReference>
<evidence type="ECO:0000313" key="6">
    <source>
        <dbReference type="Proteomes" id="UP000761264"/>
    </source>
</evidence>
<dbReference type="SMART" id="SM00642">
    <property type="entry name" value="Aamy"/>
    <property type="match status" value="1"/>
</dbReference>
<organism evidence="5 6">
    <name type="scientific">Pelagibius litoralis</name>
    <dbReference type="NCBI Taxonomy" id="374515"/>
    <lineage>
        <taxon>Bacteria</taxon>
        <taxon>Pseudomonadati</taxon>
        <taxon>Pseudomonadota</taxon>
        <taxon>Alphaproteobacteria</taxon>
        <taxon>Rhodospirillales</taxon>
        <taxon>Rhodovibrionaceae</taxon>
        <taxon>Pelagibius</taxon>
    </lineage>
</organism>
<comment type="similarity">
    <text evidence="1">Belongs to the glycosyl hydrolase 13 family.</text>
</comment>